<organism evidence="6">
    <name type="scientific">Rhizophora mucronata</name>
    <name type="common">Asiatic mangrove</name>
    <dbReference type="NCBI Taxonomy" id="61149"/>
    <lineage>
        <taxon>Eukaryota</taxon>
        <taxon>Viridiplantae</taxon>
        <taxon>Streptophyta</taxon>
        <taxon>Embryophyta</taxon>
        <taxon>Tracheophyta</taxon>
        <taxon>Spermatophyta</taxon>
        <taxon>Magnoliopsida</taxon>
        <taxon>eudicotyledons</taxon>
        <taxon>Gunneridae</taxon>
        <taxon>Pentapetalae</taxon>
        <taxon>rosids</taxon>
        <taxon>fabids</taxon>
        <taxon>Malpighiales</taxon>
        <taxon>Rhizophoraceae</taxon>
        <taxon>Rhizophora</taxon>
    </lineage>
</organism>
<keyword evidence="5" id="KW-0653">Protein transport</keyword>
<protein>
    <submittedName>
        <fullName evidence="6">Uncharacterized protein</fullName>
    </submittedName>
</protein>
<reference evidence="6" key="1">
    <citation type="submission" date="2018-02" db="EMBL/GenBank/DDBJ databases">
        <title>Rhizophora mucronata_Transcriptome.</title>
        <authorList>
            <person name="Meera S.P."/>
            <person name="Sreeshan A."/>
            <person name="Augustine A."/>
        </authorList>
    </citation>
    <scope>NUCLEOTIDE SEQUENCE</scope>
    <source>
        <tissue evidence="6">Leaf</tissue>
    </source>
</reference>
<evidence type="ECO:0000256" key="1">
    <source>
        <dbReference type="ARBA" id="ARBA00004496"/>
    </source>
</evidence>
<dbReference type="PANTHER" id="PTHR10527">
    <property type="entry name" value="IMPORTIN BETA"/>
    <property type="match status" value="1"/>
</dbReference>
<dbReference type="GO" id="GO:0005737">
    <property type="term" value="C:cytoplasm"/>
    <property type="evidence" value="ECO:0007669"/>
    <property type="project" value="UniProtKB-SubCell"/>
</dbReference>
<sequence>MNIYIKTMTEDDDKEVVSNACMSIADIIGEYGYTAIEPYLSLLVDATLVLLKEESACQQSDNDSDDDNDGAIHDEVLMDAVSDLLPAFAKTMGCHFAPIFAKFFEPLMKFAKSSRPLQDRTMVVACLAEVAQNMGTPISAYIDRVMPLVLKELPSPEATNRRNAAFCIGELCKNGGESALKYYGEILHGLYPLFGESEPDGAVRDNAAGAVARMIMTYPQSIPLNQVLPVFLKVLPLKEDHEESIAVYSCISTLVLSSNPQILTLVPELVNLFAQVVVSPVETSEVKAQVGRAFAHLISLYGQQMQPLLSNLTPAHANALAAFAPRSAHA</sequence>
<accession>A0A2P2KV85</accession>
<evidence type="ECO:0000256" key="3">
    <source>
        <dbReference type="ARBA" id="ARBA00022490"/>
    </source>
</evidence>
<evidence type="ECO:0000256" key="4">
    <source>
        <dbReference type="ARBA" id="ARBA00022737"/>
    </source>
</evidence>
<keyword evidence="3" id="KW-0963">Cytoplasm</keyword>
<dbReference type="Gene3D" id="1.25.10.10">
    <property type="entry name" value="Leucine-rich Repeat Variant"/>
    <property type="match status" value="1"/>
</dbReference>
<dbReference type="AlphaFoldDB" id="A0A2P2KV85"/>
<dbReference type="SUPFAM" id="SSF48371">
    <property type="entry name" value="ARM repeat"/>
    <property type="match status" value="1"/>
</dbReference>
<dbReference type="InterPro" id="IPR040122">
    <property type="entry name" value="Importin_beta"/>
</dbReference>
<dbReference type="InterPro" id="IPR011989">
    <property type="entry name" value="ARM-like"/>
</dbReference>
<dbReference type="InterPro" id="IPR016024">
    <property type="entry name" value="ARM-type_fold"/>
</dbReference>
<comment type="subcellular location">
    <subcellularLocation>
        <location evidence="1">Cytoplasm</location>
    </subcellularLocation>
</comment>
<name>A0A2P2KV85_RHIMU</name>
<keyword evidence="4" id="KW-0677">Repeat</keyword>
<dbReference type="EMBL" id="GGEC01029147">
    <property type="protein sequence ID" value="MBX09631.1"/>
    <property type="molecule type" value="Transcribed_RNA"/>
</dbReference>
<evidence type="ECO:0000313" key="6">
    <source>
        <dbReference type="EMBL" id="MBX09631.1"/>
    </source>
</evidence>
<dbReference type="GO" id="GO:0006606">
    <property type="term" value="P:protein import into nucleus"/>
    <property type="evidence" value="ECO:0007669"/>
    <property type="project" value="InterPro"/>
</dbReference>
<evidence type="ECO:0000256" key="5">
    <source>
        <dbReference type="ARBA" id="ARBA00022927"/>
    </source>
</evidence>
<keyword evidence="2" id="KW-0813">Transport</keyword>
<evidence type="ECO:0000256" key="2">
    <source>
        <dbReference type="ARBA" id="ARBA00022448"/>
    </source>
</evidence>
<proteinExistence type="predicted"/>